<dbReference type="EMBL" id="BK015155">
    <property type="protein sequence ID" value="DAD93211.1"/>
    <property type="molecule type" value="Genomic_DNA"/>
</dbReference>
<keyword evidence="1" id="KW-0812">Transmembrane</keyword>
<protein>
    <submittedName>
        <fullName evidence="2">Uncharacterized protein</fullName>
    </submittedName>
</protein>
<proteinExistence type="predicted"/>
<evidence type="ECO:0000313" key="2">
    <source>
        <dbReference type="EMBL" id="DAD93211.1"/>
    </source>
</evidence>
<keyword evidence="1" id="KW-1133">Transmembrane helix</keyword>
<sequence>MSKKDAINVAFYQSILYLIIGMILGFMDWQEHRYILMIFIVALTIGAHYLARYSLKELDDAVQHNHKKKG</sequence>
<name>A0A8S5NGH7_9CAUD</name>
<keyword evidence="1" id="KW-0472">Membrane</keyword>
<reference evidence="2" key="1">
    <citation type="journal article" date="2021" name="Proc. Natl. Acad. Sci. U.S.A.">
        <title>A Catalog of Tens of Thousands of Viruses from Human Metagenomes Reveals Hidden Associations with Chronic Diseases.</title>
        <authorList>
            <person name="Tisza M.J."/>
            <person name="Buck C.B."/>
        </authorList>
    </citation>
    <scope>NUCLEOTIDE SEQUENCE</scope>
    <source>
        <strain evidence="2">CtUSJ1</strain>
    </source>
</reference>
<evidence type="ECO:0000256" key="1">
    <source>
        <dbReference type="SAM" id="Phobius"/>
    </source>
</evidence>
<organism evidence="2">
    <name type="scientific">Podoviridae sp. ctUSJ1</name>
    <dbReference type="NCBI Taxonomy" id="2826558"/>
    <lineage>
        <taxon>Viruses</taxon>
        <taxon>Duplodnaviria</taxon>
        <taxon>Heunggongvirae</taxon>
        <taxon>Uroviricota</taxon>
        <taxon>Caudoviricetes</taxon>
    </lineage>
</organism>
<feature type="transmembrane region" description="Helical" evidence="1">
    <location>
        <begin position="34"/>
        <end position="51"/>
    </location>
</feature>
<accession>A0A8S5NGH7</accession>
<feature type="transmembrane region" description="Helical" evidence="1">
    <location>
        <begin position="6"/>
        <end position="27"/>
    </location>
</feature>